<feature type="domain" description="SHOCT" evidence="1">
    <location>
        <begin position="282"/>
        <end position="309"/>
    </location>
</feature>
<name>A0A2U1S9V1_9EURY</name>
<reference evidence="3 4" key="1">
    <citation type="submission" date="2017-03" db="EMBL/GenBank/DDBJ databases">
        <title>Genome sequence of Methanobrevibacter wosei.</title>
        <authorList>
            <person name="Poehlein A."/>
            <person name="Seedorf H."/>
            <person name="Daniel R."/>
        </authorList>
    </citation>
    <scope>NUCLEOTIDE SEQUENCE [LARGE SCALE GENOMIC DNA]</scope>
    <source>
        <strain evidence="3 4">DSM 11979</strain>
    </source>
</reference>
<dbReference type="RefSeq" id="WP_116668883.1">
    <property type="nucleotide sequence ID" value="NZ_MZGU01000001.1"/>
</dbReference>
<dbReference type="Proteomes" id="UP000245577">
    <property type="component" value="Unassembled WGS sequence"/>
</dbReference>
<evidence type="ECO:0000313" key="3">
    <source>
        <dbReference type="EMBL" id="PWB87272.1"/>
    </source>
</evidence>
<dbReference type="AlphaFoldDB" id="A0A2U1S9V1"/>
<protein>
    <submittedName>
        <fullName evidence="3">Double zinc ribbon</fullName>
    </submittedName>
</protein>
<dbReference type="Pfam" id="PF09851">
    <property type="entry name" value="SHOCT"/>
    <property type="match status" value="1"/>
</dbReference>
<sequence length="311" mass="35679">MVRCSNCGAEVENSTFCFNCGEKLDLSGSNSTSNVCPKCGVVNNEDTNFCVGCGYKLKSGPSYSYKEKEWEARRDEILKRYDQLAVEFGIKDEDYFLTSIKRYNFLEPGTTKHKKLNALVGLNPTSYLGNETMIDGFFLVKEEKFVFMEIDNRDFKKVNAGINNFYFDKVVSMRVTKRLGGKTDQWEDITKRAWTTPHDIMKSIQNDIQSLKAARFKDLIANNDSGDMFDRLLIKLVDNTSYEIRLPSFEFGQKLVDLFEMQKGKPQTVIVENQSSEPTKAQQLKEYQELLESGVISQEEFDKLKQDILFG</sequence>
<feature type="domain" description="DZANK-type" evidence="2">
    <location>
        <begin position="4"/>
        <end position="54"/>
    </location>
</feature>
<keyword evidence="4" id="KW-1185">Reference proteome</keyword>
<evidence type="ECO:0000259" key="2">
    <source>
        <dbReference type="Pfam" id="PF12773"/>
    </source>
</evidence>
<evidence type="ECO:0000313" key="4">
    <source>
        <dbReference type="Proteomes" id="UP000245577"/>
    </source>
</evidence>
<evidence type="ECO:0000259" key="1">
    <source>
        <dbReference type="Pfam" id="PF09851"/>
    </source>
</evidence>
<accession>A0A2U1S9V1</accession>
<dbReference type="EMBL" id="MZGU01000001">
    <property type="protein sequence ID" value="PWB87272.1"/>
    <property type="molecule type" value="Genomic_DNA"/>
</dbReference>
<comment type="caution">
    <text evidence="3">The sequence shown here is derived from an EMBL/GenBank/DDBJ whole genome shotgun (WGS) entry which is preliminary data.</text>
</comment>
<gene>
    <name evidence="3" type="ORF">MBBWO_00500</name>
</gene>
<organism evidence="3 4">
    <name type="scientific">Methanobrevibacter woesei</name>
    <dbReference type="NCBI Taxonomy" id="190976"/>
    <lineage>
        <taxon>Archaea</taxon>
        <taxon>Methanobacteriati</taxon>
        <taxon>Methanobacteriota</taxon>
        <taxon>Methanomada group</taxon>
        <taxon>Methanobacteria</taxon>
        <taxon>Methanobacteriales</taxon>
        <taxon>Methanobacteriaceae</taxon>
        <taxon>Methanobrevibacter</taxon>
    </lineage>
</organism>
<dbReference type="InterPro" id="IPR025874">
    <property type="entry name" value="DZR"/>
</dbReference>
<dbReference type="OrthoDB" id="76898at2157"/>
<dbReference type="Pfam" id="PF12773">
    <property type="entry name" value="DZR"/>
    <property type="match status" value="1"/>
</dbReference>
<proteinExistence type="predicted"/>
<dbReference type="InterPro" id="IPR018649">
    <property type="entry name" value="SHOCT"/>
</dbReference>